<keyword evidence="4 6" id="KW-1133">Transmembrane helix</keyword>
<feature type="transmembrane region" description="Helical" evidence="6">
    <location>
        <begin position="373"/>
        <end position="396"/>
    </location>
</feature>
<dbReference type="PROSITE" id="PS50850">
    <property type="entry name" value="MFS"/>
    <property type="match status" value="1"/>
</dbReference>
<feature type="transmembrane region" description="Helical" evidence="6">
    <location>
        <begin position="51"/>
        <end position="71"/>
    </location>
</feature>
<evidence type="ECO:0000313" key="9">
    <source>
        <dbReference type="Proteomes" id="UP000193118"/>
    </source>
</evidence>
<dbReference type="GO" id="GO:0016020">
    <property type="term" value="C:membrane"/>
    <property type="evidence" value="ECO:0007669"/>
    <property type="project" value="UniProtKB-SubCell"/>
</dbReference>
<organism evidence="8 9">
    <name type="scientific">Neisseria dentiae</name>
    <dbReference type="NCBI Taxonomy" id="194197"/>
    <lineage>
        <taxon>Bacteria</taxon>
        <taxon>Pseudomonadati</taxon>
        <taxon>Pseudomonadota</taxon>
        <taxon>Betaproteobacteria</taxon>
        <taxon>Neisseriales</taxon>
        <taxon>Neisseriaceae</taxon>
        <taxon>Neisseria</taxon>
    </lineage>
</organism>
<evidence type="ECO:0000256" key="6">
    <source>
        <dbReference type="SAM" id="Phobius"/>
    </source>
</evidence>
<feature type="transmembrane region" description="Helical" evidence="6">
    <location>
        <begin position="318"/>
        <end position="336"/>
    </location>
</feature>
<proteinExistence type="predicted"/>
<dbReference type="SUPFAM" id="SSF103473">
    <property type="entry name" value="MFS general substrate transporter"/>
    <property type="match status" value="1"/>
</dbReference>
<evidence type="ECO:0000256" key="5">
    <source>
        <dbReference type="ARBA" id="ARBA00023136"/>
    </source>
</evidence>
<comment type="subcellular location">
    <subcellularLocation>
        <location evidence="1">Membrane</location>
        <topology evidence="1">Multi-pass membrane protein</topology>
    </subcellularLocation>
</comment>
<dbReference type="Gene3D" id="1.20.1250.20">
    <property type="entry name" value="MFS general substrate transporter like domains"/>
    <property type="match status" value="1"/>
</dbReference>
<accession>A0A1X3DEL4</accession>
<dbReference type="Proteomes" id="UP000193118">
    <property type="component" value="Unassembled WGS sequence"/>
</dbReference>
<feature type="transmembrane region" description="Helical" evidence="6">
    <location>
        <begin position="12"/>
        <end position="31"/>
    </location>
</feature>
<reference evidence="9" key="1">
    <citation type="submission" date="2017-01" db="EMBL/GenBank/DDBJ databases">
        <authorList>
            <person name="Wolfgang W.J."/>
            <person name="Cole J."/>
            <person name="Wroblewski D."/>
            <person name="Mcginnis J."/>
            <person name="Musser K.A."/>
        </authorList>
    </citation>
    <scope>NUCLEOTIDE SEQUENCE [LARGE SCALE GENOMIC DNA]</scope>
    <source>
        <strain evidence="9">DSM 19151</strain>
    </source>
</reference>
<feature type="domain" description="Major facilitator superfamily (MFS) profile" evidence="7">
    <location>
        <begin position="13"/>
        <end position="433"/>
    </location>
</feature>
<keyword evidence="2" id="KW-0813">Transport</keyword>
<dbReference type="Pfam" id="PF07690">
    <property type="entry name" value="MFS_1"/>
    <property type="match status" value="1"/>
</dbReference>
<evidence type="ECO:0000256" key="4">
    <source>
        <dbReference type="ARBA" id="ARBA00022989"/>
    </source>
</evidence>
<sequence length="441" mass="48990">MRIDHRVAMTLRQIMLMNFGFFGIQYSFGLQQTAINPIFSFLNADPGQLPILNMAGPVTGLLVQPLIGALSDRTWVNGLGRRRPYFLIGAIGCSICLFFYPHVTALWMAVLMLWLLDISNNTAMEPYRAFIADKLPDNQQPTGFLMQSVFTGLGITLANVSLYFFQQWIDGTSESGIPYWVYGSFYVGAVCSIGSVLISVFSTPEIQPSEEELAEMRAKPRGLIAAVSEIASAIKDMPKPLWQLALVYLFQWYAMFIYWQYVTLSIAKSVWNATPADKHGFEQAVGWTGLVNGWYNIVTFISAFGLMALARKYSAKQVHALCLILAAVALLIFPHITNKYMLFLPMIGFGIAWASIMGVPFLIAVAEVPKERYGVYMGIINMMIVIPMLIETVTFGPIFNHVLGANPTNAMMCAGVLLGLAAFFTLRINTKQRPAEASMID</sequence>
<dbReference type="PANTHER" id="PTHR19432:SF35">
    <property type="entry name" value="SOLUTE CARRIER FAMILY 45 MEMBER 3 ISOFORM X1"/>
    <property type="match status" value="1"/>
</dbReference>
<dbReference type="STRING" id="194197.BWD09_02685"/>
<evidence type="ECO:0000256" key="2">
    <source>
        <dbReference type="ARBA" id="ARBA00022448"/>
    </source>
</evidence>
<feature type="transmembrane region" description="Helical" evidence="6">
    <location>
        <begin position="293"/>
        <end position="311"/>
    </location>
</feature>
<dbReference type="PANTHER" id="PTHR19432">
    <property type="entry name" value="SUGAR TRANSPORTER"/>
    <property type="match status" value="1"/>
</dbReference>
<dbReference type="InterPro" id="IPR036259">
    <property type="entry name" value="MFS_trans_sf"/>
</dbReference>
<feature type="transmembrane region" description="Helical" evidence="6">
    <location>
        <begin position="83"/>
        <end position="100"/>
    </location>
</feature>
<gene>
    <name evidence="8" type="ORF">BWD09_02685</name>
</gene>
<dbReference type="GO" id="GO:0022857">
    <property type="term" value="F:transmembrane transporter activity"/>
    <property type="evidence" value="ECO:0007669"/>
    <property type="project" value="InterPro"/>
</dbReference>
<dbReference type="RefSeq" id="WP_085365201.1">
    <property type="nucleotide sequence ID" value="NZ_CAUJPZ010000011.1"/>
</dbReference>
<evidence type="ECO:0000259" key="7">
    <source>
        <dbReference type="PROSITE" id="PS50850"/>
    </source>
</evidence>
<feature type="transmembrane region" description="Helical" evidence="6">
    <location>
        <begin position="342"/>
        <end position="366"/>
    </location>
</feature>
<keyword evidence="3 6" id="KW-0812">Transmembrane</keyword>
<dbReference type="InterPro" id="IPR020846">
    <property type="entry name" value="MFS_dom"/>
</dbReference>
<dbReference type="AlphaFoldDB" id="A0A1X3DEL4"/>
<dbReference type="OrthoDB" id="7584869at2"/>
<feature type="transmembrane region" description="Helical" evidence="6">
    <location>
        <begin position="408"/>
        <end position="426"/>
    </location>
</feature>
<comment type="caution">
    <text evidence="8">The sequence shown here is derived from an EMBL/GenBank/DDBJ whole genome shotgun (WGS) entry which is preliminary data.</text>
</comment>
<evidence type="ECO:0000256" key="3">
    <source>
        <dbReference type="ARBA" id="ARBA00022692"/>
    </source>
</evidence>
<dbReference type="GeneID" id="94581225"/>
<dbReference type="EMBL" id="MTBO01000003">
    <property type="protein sequence ID" value="OSI18320.1"/>
    <property type="molecule type" value="Genomic_DNA"/>
</dbReference>
<dbReference type="InterPro" id="IPR011701">
    <property type="entry name" value="MFS"/>
</dbReference>
<name>A0A1X3DEL4_9NEIS</name>
<evidence type="ECO:0000313" key="8">
    <source>
        <dbReference type="EMBL" id="OSI18320.1"/>
    </source>
</evidence>
<evidence type="ECO:0000256" key="1">
    <source>
        <dbReference type="ARBA" id="ARBA00004141"/>
    </source>
</evidence>
<keyword evidence="9" id="KW-1185">Reference proteome</keyword>
<keyword evidence="5 6" id="KW-0472">Membrane</keyword>
<protein>
    <submittedName>
        <fullName evidence="8">MFS transporter</fullName>
    </submittedName>
</protein>
<feature type="transmembrane region" description="Helical" evidence="6">
    <location>
        <begin position="144"/>
        <end position="165"/>
    </location>
</feature>
<feature type="transmembrane region" description="Helical" evidence="6">
    <location>
        <begin position="241"/>
        <end position="261"/>
    </location>
</feature>